<protein>
    <submittedName>
        <fullName evidence="2">Uncharacterized protein</fullName>
    </submittedName>
</protein>
<keyword evidence="3" id="KW-1185">Reference proteome</keyword>
<evidence type="ECO:0000313" key="3">
    <source>
        <dbReference type="Proteomes" id="UP000823941"/>
    </source>
</evidence>
<organism evidence="2 3">
    <name type="scientific">Plutella xylostella</name>
    <name type="common">Diamondback moth</name>
    <name type="synonym">Plutella maculipennis</name>
    <dbReference type="NCBI Taxonomy" id="51655"/>
    <lineage>
        <taxon>Eukaryota</taxon>
        <taxon>Metazoa</taxon>
        <taxon>Ecdysozoa</taxon>
        <taxon>Arthropoda</taxon>
        <taxon>Hexapoda</taxon>
        <taxon>Insecta</taxon>
        <taxon>Pterygota</taxon>
        <taxon>Neoptera</taxon>
        <taxon>Endopterygota</taxon>
        <taxon>Lepidoptera</taxon>
        <taxon>Glossata</taxon>
        <taxon>Ditrysia</taxon>
        <taxon>Yponomeutoidea</taxon>
        <taxon>Plutellidae</taxon>
        <taxon>Plutella</taxon>
    </lineage>
</organism>
<accession>A0ABQ7Q799</accession>
<sequence>MMLPQSNNVGYKPNFGYRPNLPQQTGYRPQFGVKPQFGIPNQNSFKPQQFGNRPQTNQQFGYKPNFNIPKNYTDVSMRTASAIKPAQQQTGGFRLNEVHMTDDPSPQGEQYEHVSDNQHEFQESYDYDYSMTNEYIQTDQHLNENASTDEPVENFHIIASDPIQK</sequence>
<feature type="compositionally biased region" description="Polar residues" evidence="1">
    <location>
        <begin position="39"/>
        <end position="60"/>
    </location>
</feature>
<feature type="region of interest" description="Disordered" evidence="1">
    <location>
        <begin position="1"/>
        <end position="65"/>
    </location>
</feature>
<name>A0ABQ7Q799_PLUXY</name>
<reference evidence="2 3" key="1">
    <citation type="submission" date="2021-06" db="EMBL/GenBank/DDBJ databases">
        <title>A haploid diamondback moth (Plutella xylostella L.) genome assembly resolves 31 chromosomes and identifies a diamide resistance mutation.</title>
        <authorList>
            <person name="Ward C.M."/>
            <person name="Perry K.D."/>
            <person name="Baker G."/>
            <person name="Powis K."/>
            <person name="Heckel D.G."/>
            <person name="Baxter S.W."/>
        </authorList>
    </citation>
    <scope>NUCLEOTIDE SEQUENCE [LARGE SCALE GENOMIC DNA]</scope>
    <source>
        <strain evidence="2 3">LV</strain>
        <tissue evidence="2">Single pupa</tissue>
    </source>
</reference>
<dbReference type="Proteomes" id="UP000823941">
    <property type="component" value="Chromosome 20"/>
</dbReference>
<dbReference type="EMBL" id="JAHIBW010000020">
    <property type="protein sequence ID" value="KAG7301066.1"/>
    <property type="molecule type" value="Genomic_DNA"/>
</dbReference>
<evidence type="ECO:0000256" key="1">
    <source>
        <dbReference type="SAM" id="MobiDB-lite"/>
    </source>
</evidence>
<comment type="caution">
    <text evidence="2">The sequence shown here is derived from an EMBL/GenBank/DDBJ whole genome shotgun (WGS) entry which is preliminary data.</text>
</comment>
<gene>
    <name evidence="2" type="ORF">JYU34_015448</name>
</gene>
<proteinExistence type="predicted"/>
<evidence type="ECO:0000313" key="2">
    <source>
        <dbReference type="EMBL" id="KAG7301066.1"/>
    </source>
</evidence>